<organism evidence="2 3">
    <name type="scientific">Trichoderma ghanense</name>
    <dbReference type="NCBI Taxonomy" id="65468"/>
    <lineage>
        <taxon>Eukaryota</taxon>
        <taxon>Fungi</taxon>
        <taxon>Dikarya</taxon>
        <taxon>Ascomycota</taxon>
        <taxon>Pezizomycotina</taxon>
        <taxon>Sordariomycetes</taxon>
        <taxon>Hypocreomycetidae</taxon>
        <taxon>Hypocreales</taxon>
        <taxon>Hypocreaceae</taxon>
        <taxon>Trichoderma</taxon>
    </lineage>
</organism>
<dbReference type="EMBL" id="PPTA01000005">
    <property type="protein sequence ID" value="TFB03705.1"/>
    <property type="molecule type" value="Genomic_DNA"/>
</dbReference>
<feature type="compositionally biased region" description="Basic and acidic residues" evidence="1">
    <location>
        <begin position="58"/>
        <end position="67"/>
    </location>
</feature>
<gene>
    <name evidence="2" type="ORF">CCMA1212_004781</name>
</gene>
<evidence type="ECO:0000313" key="2">
    <source>
        <dbReference type="EMBL" id="TFB03705.1"/>
    </source>
</evidence>
<reference evidence="2 3" key="1">
    <citation type="submission" date="2018-01" db="EMBL/GenBank/DDBJ databases">
        <title>Genome characterization of the sugarcane-associated fungus Trichoderma ghanense CCMA-1212 and their application in lignocelulose bioconversion.</title>
        <authorList>
            <person name="Steindorff A.S."/>
            <person name="Mendes T.D."/>
            <person name="Vilela E.S.D."/>
            <person name="Rodrigues D.S."/>
            <person name="Formighieri E.F."/>
            <person name="Melo I.S."/>
            <person name="Favaro L.C.L."/>
        </authorList>
    </citation>
    <scope>NUCLEOTIDE SEQUENCE [LARGE SCALE GENOMIC DNA]</scope>
    <source>
        <strain evidence="2 3">CCMA-1212</strain>
    </source>
</reference>
<dbReference type="Proteomes" id="UP001642720">
    <property type="component" value="Unassembled WGS sequence"/>
</dbReference>
<keyword evidence="3" id="KW-1185">Reference proteome</keyword>
<accession>A0ABY2H8C6</accession>
<protein>
    <submittedName>
        <fullName evidence="2">Uncharacterized protein</fullName>
    </submittedName>
</protein>
<proteinExistence type="predicted"/>
<dbReference type="RefSeq" id="XP_073559906.1">
    <property type="nucleotide sequence ID" value="XM_073702071.1"/>
</dbReference>
<evidence type="ECO:0000256" key="1">
    <source>
        <dbReference type="SAM" id="MobiDB-lite"/>
    </source>
</evidence>
<evidence type="ECO:0000313" key="3">
    <source>
        <dbReference type="Proteomes" id="UP001642720"/>
    </source>
</evidence>
<name>A0ABY2H8C6_9HYPO</name>
<sequence length="90" mass="10140">MLPLQDIGVHIAPSHHVSKLDALPLRGHLGPLQTSGETSYDERLSTSQAGLLRSSLSGDRRGRATREGRRRHVLWLSHLSSRWMKAFEFI</sequence>
<dbReference type="GeneID" id="300576521"/>
<comment type="caution">
    <text evidence="2">The sequence shown here is derived from an EMBL/GenBank/DDBJ whole genome shotgun (WGS) entry which is preliminary data.</text>
</comment>
<feature type="region of interest" description="Disordered" evidence="1">
    <location>
        <begin position="31"/>
        <end position="67"/>
    </location>
</feature>